<dbReference type="InterPro" id="IPR036291">
    <property type="entry name" value="NAD(P)-bd_dom_sf"/>
</dbReference>
<proteinExistence type="predicted"/>
<dbReference type="AlphaFoldDB" id="A0A378PLN9"/>
<dbReference type="GO" id="GO:0008691">
    <property type="term" value="F:3-hydroxybutyryl-CoA dehydrogenase activity"/>
    <property type="evidence" value="ECO:0007669"/>
    <property type="project" value="UniProtKB-EC"/>
</dbReference>
<evidence type="ECO:0000313" key="2">
    <source>
        <dbReference type="EMBL" id="STY87367.1"/>
    </source>
</evidence>
<dbReference type="RefSeq" id="WP_084260648.1">
    <property type="nucleotide sequence ID" value="NZ_CP011158.1"/>
</dbReference>
<reference evidence="2 3" key="1">
    <citation type="submission" date="2018-06" db="EMBL/GenBank/DDBJ databases">
        <authorList>
            <consortium name="Pathogen Informatics"/>
            <person name="Doyle S."/>
        </authorList>
    </citation>
    <scope>NUCLEOTIDE SEQUENCE [LARGE SCALE GENOMIC DNA]</scope>
    <source>
        <strain evidence="2 3">NCTC11227</strain>
    </source>
</reference>
<organism evidence="2 3">
    <name type="scientific">Moraxella ovis</name>
    <dbReference type="NCBI Taxonomy" id="29433"/>
    <lineage>
        <taxon>Bacteria</taxon>
        <taxon>Pseudomonadati</taxon>
        <taxon>Pseudomonadota</taxon>
        <taxon>Gammaproteobacteria</taxon>
        <taxon>Moraxellales</taxon>
        <taxon>Moraxellaceae</taxon>
        <taxon>Moraxella</taxon>
    </lineage>
</organism>
<dbReference type="Proteomes" id="UP000255102">
    <property type="component" value="Unassembled WGS sequence"/>
</dbReference>
<name>A0A378PLN9_9GAMM</name>
<dbReference type="InterPro" id="IPR006176">
    <property type="entry name" value="3-OHacyl-CoA_DH_NAD-bd"/>
</dbReference>
<dbReference type="EMBL" id="UGPW01000001">
    <property type="protein sequence ID" value="STY87367.1"/>
    <property type="molecule type" value="Genomic_DNA"/>
</dbReference>
<dbReference type="GO" id="GO:0070403">
    <property type="term" value="F:NAD+ binding"/>
    <property type="evidence" value="ECO:0007669"/>
    <property type="project" value="InterPro"/>
</dbReference>
<keyword evidence="2" id="KW-0560">Oxidoreductase</keyword>
<sequence length="52" mass="5551">MSIQHLTVLGSGVLGAQIAFQAAFHGVKVVSYDINDEALTAAKTRFEALSHH</sequence>
<dbReference type="GO" id="GO:0006631">
    <property type="term" value="P:fatty acid metabolic process"/>
    <property type="evidence" value="ECO:0007669"/>
    <property type="project" value="InterPro"/>
</dbReference>
<evidence type="ECO:0000259" key="1">
    <source>
        <dbReference type="Pfam" id="PF02737"/>
    </source>
</evidence>
<gene>
    <name evidence="2" type="primary">paaH</name>
    <name evidence="2" type="ORF">NCTC11227_01375</name>
</gene>
<dbReference type="Pfam" id="PF02737">
    <property type="entry name" value="3HCDH_N"/>
    <property type="match status" value="1"/>
</dbReference>
<accession>A0A378PLN9</accession>
<feature type="domain" description="3-hydroxyacyl-CoA dehydrogenase NAD binding" evidence="1">
    <location>
        <begin position="6"/>
        <end position="48"/>
    </location>
</feature>
<dbReference type="SUPFAM" id="SSF51735">
    <property type="entry name" value="NAD(P)-binding Rossmann-fold domains"/>
    <property type="match status" value="1"/>
</dbReference>
<dbReference type="EC" id="1.1.1.157" evidence="2"/>
<dbReference type="Gene3D" id="3.40.50.720">
    <property type="entry name" value="NAD(P)-binding Rossmann-like Domain"/>
    <property type="match status" value="1"/>
</dbReference>
<protein>
    <submittedName>
        <fullName evidence="2">Probable 3-hydroxybutyryl-CoA dehydrogenase</fullName>
        <ecNumber evidence="2">1.1.1.157</ecNumber>
    </submittedName>
</protein>
<evidence type="ECO:0000313" key="3">
    <source>
        <dbReference type="Proteomes" id="UP000255102"/>
    </source>
</evidence>